<gene>
    <name evidence="1" type="ORF">AFZ32_01795</name>
</gene>
<evidence type="ECO:0000313" key="1">
    <source>
        <dbReference type="EMBL" id="PDK42585.1"/>
    </source>
</evidence>
<name>A0ABX4IH21_LISWE</name>
<organism evidence="1 2">
    <name type="scientific">Listeria welshimeri</name>
    <dbReference type="NCBI Taxonomy" id="1643"/>
    <lineage>
        <taxon>Bacteria</taxon>
        <taxon>Bacillati</taxon>
        <taxon>Bacillota</taxon>
        <taxon>Bacilli</taxon>
        <taxon>Bacillales</taxon>
        <taxon>Listeriaceae</taxon>
        <taxon>Listeria</taxon>
    </lineage>
</organism>
<accession>A0ABX4IH21</accession>
<dbReference type="RefSeq" id="WP_097349669.1">
    <property type="nucleotide sequence ID" value="NZ_JAERVU010000001.1"/>
</dbReference>
<comment type="caution">
    <text evidence="1">The sequence shown here is derived from an EMBL/GenBank/DDBJ whole genome shotgun (WGS) entry which is preliminary data.</text>
</comment>
<evidence type="ECO:0000313" key="2">
    <source>
        <dbReference type="Proteomes" id="UP000219632"/>
    </source>
</evidence>
<sequence length="220" mass="25719">MLKIPGILNNPSFYDAELDYKWNSKMVIDWEEKVSNYKLFNIFLKLNHKASIGMAAALAEWIYWRLHTKDNIDILSKHIETLWVSLIDKRYVKKWEYDFIPGERDKTHGVKTIALHSLEMSNSNYLDGAYNISAELDGQAMLARYICPDKKLFDSWLESCIRKLIPLFPVEYDRSSKSKPKKMESHITIHLMNNQSPGNFSFLLILNSTQKTRKKHSITS</sequence>
<reference evidence="1 2" key="1">
    <citation type="submission" date="2017-09" db="EMBL/GenBank/DDBJ databases">
        <title>Draft Genomes of 144 Listeria Monocytogenes isolates from foods.</title>
        <authorList>
            <person name="Wu C.H."/>
            <person name="Ng J."/>
            <person name="Kiang D."/>
            <person name="Chen C.-Y."/>
            <person name="Frink S."/>
            <person name="Lafrades M."/>
            <person name="Morales C."/>
            <person name="Park P."/>
            <person name="Zwick M."/>
        </authorList>
    </citation>
    <scope>NUCLEOTIDE SEQUENCE [LARGE SCALE GENOMIC DNA]</scope>
    <source>
        <strain evidence="1 2">CDPHFDLB-F14M01633.75-2</strain>
    </source>
</reference>
<dbReference type="Proteomes" id="UP000219632">
    <property type="component" value="Unassembled WGS sequence"/>
</dbReference>
<dbReference type="EMBL" id="NYPG01000001">
    <property type="protein sequence ID" value="PDK42585.1"/>
    <property type="molecule type" value="Genomic_DNA"/>
</dbReference>
<keyword evidence="2" id="KW-1185">Reference proteome</keyword>
<protein>
    <submittedName>
        <fullName evidence="1">Uncharacterized protein</fullName>
    </submittedName>
</protein>
<proteinExistence type="predicted"/>